<keyword evidence="2" id="KW-1133">Transmembrane helix</keyword>
<feature type="compositionally biased region" description="Low complexity" evidence="1">
    <location>
        <begin position="22"/>
        <end position="55"/>
    </location>
</feature>
<feature type="region of interest" description="Disordered" evidence="1">
    <location>
        <begin position="1"/>
        <end position="72"/>
    </location>
</feature>
<evidence type="ECO:0000313" key="4">
    <source>
        <dbReference type="Proteomes" id="UP000054248"/>
    </source>
</evidence>
<evidence type="ECO:0000256" key="2">
    <source>
        <dbReference type="SAM" id="Phobius"/>
    </source>
</evidence>
<proteinExistence type="predicted"/>
<dbReference type="EMBL" id="KN823181">
    <property type="protein sequence ID" value="KIO20261.1"/>
    <property type="molecule type" value="Genomic_DNA"/>
</dbReference>
<keyword evidence="2" id="KW-0812">Transmembrane</keyword>
<accession>A0A0C3Q7Y3</accession>
<name>A0A0C3Q7Y3_9AGAM</name>
<keyword evidence="4" id="KW-1185">Reference proteome</keyword>
<dbReference type="OrthoDB" id="3365917at2759"/>
<feature type="transmembrane region" description="Helical" evidence="2">
    <location>
        <begin position="285"/>
        <end position="306"/>
    </location>
</feature>
<protein>
    <submittedName>
        <fullName evidence="3">Uncharacterized protein</fullName>
    </submittedName>
</protein>
<reference evidence="3 4" key="1">
    <citation type="submission" date="2014-04" db="EMBL/GenBank/DDBJ databases">
        <authorList>
            <consortium name="DOE Joint Genome Institute"/>
            <person name="Kuo A."/>
            <person name="Girlanda M."/>
            <person name="Perotto S."/>
            <person name="Kohler A."/>
            <person name="Nagy L.G."/>
            <person name="Floudas D."/>
            <person name="Copeland A."/>
            <person name="Barry K.W."/>
            <person name="Cichocki N."/>
            <person name="Veneault-Fourrey C."/>
            <person name="LaButti K."/>
            <person name="Lindquist E.A."/>
            <person name="Lipzen A."/>
            <person name="Lundell T."/>
            <person name="Morin E."/>
            <person name="Murat C."/>
            <person name="Sun H."/>
            <person name="Tunlid A."/>
            <person name="Henrissat B."/>
            <person name="Grigoriev I.V."/>
            <person name="Hibbett D.S."/>
            <person name="Martin F."/>
            <person name="Nordberg H.P."/>
            <person name="Cantor M.N."/>
            <person name="Hua S.X."/>
        </authorList>
    </citation>
    <scope>NUCLEOTIDE SEQUENCE [LARGE SCALE GENOMIC DNA]</scope>
    <source>
        <strain evidence="3 4">MUT 4182</strain>
    </source>
</reference>
<organism evidence="3 4">
    <name type="scientific">Tulasnella calospora MUT 4182</name>
    <dbReference type="NCBI Taxonomy" id="1051891"/>
    <lineage>
        <taxon>Eukaryota</taxon>
        <taxon>Fungi</taxon>
        <taxon>Dikarya</taxon>
        <taxon>Basidiomycota</taxon>
        <taxon>Agaricomycotina</taxon>
        <taxon>Agaricomycetes</taxon>
        <taxon>Cantharellales</taxon>
        <taxon>Tulasnellaceae</taxon>
        <taxon>Tulasnella</taxon>
    </lineage>
</organism>
<sequence length="308" mass="32454">MVAPPNADHRFNQQPKAKRKGGSSSSGHASPGGRIGTSGSRAGPSSGSSSKSSTGPIRAIKPGAVFAGRPTGGGVRATDIYGTSVYGSGYTYVDRGRWVAGRGLPFGYWPLYISPNYYGSNEYGPWNNASRLGGNMSYAQVLPPTPHASRSRRALTDVRQVITDNATAPYFVVGDYDSVVSILTFLQSNCSGVVGNATDLNVDLNPLPVEQYLQYYRASSFALALTSYSNPAASVANQPSSNDSTVAQIPPAAIPPGTNLEFLACLNTTIGNKLLISFGSRVSTLGSSVEAMLVLFWTIFVLYSSILS</sequence>
<dbReference type="AlphaFoldDB" id="A0A0C3Q7Y3"/>
<gene>
    <name evidence="3" type="ORF">M407DRAFT_81807</name>
</gene>
<evidence type="ECO:0000313" key="3">
    <source>
        <dbReference type="EMBL" id="KIO20261.1"/>
    </source>
</evidence>
<evidence type="ECO:0000256" key="1">
    <source>
        <dbReference type="SAM" id="MobiDB-lite"/>
    </source>
</evidence>
<keyword evidence="2" id="KW-0472">Membrane</keyword>
<dbReference type="Proteomes" id="UP000054248">
    <property type="component" value="Unassembled WGS sequence"/>
</dbReference>
<dbReference type="HOGENOM" id="CLU_057147_1_0_1"/>
<reference evidence="4" key="2">
    <citation type="submission" date="2015-01" db="EMBL/GenBank/DDBJ databases">
        <title>Evolutionary Origins and Diversification of the Mycorrhizal Mutualists.</title>
        <authorList>
            <consortium name="DOE Joint Genome Institute"/>
            <consortium name="Mycorrhizal Genomics Consortium"/>
            <person name="Kohler A."/>
            <person name="Kuo A."/>
            <person name="Nagy L.G."/>
            <person name="Floudas D."/>
            <person name="Copeland A."/>
            <person name="Barry K.W."/>
            <person name="Cichocki N."/>
            <person name="Veneault-Fourrey C."/>
            <person name="LaButti K."/>
            <person name="Lindquist E.A."/>
            <person name="Lipzen A."/>
            <person name="Lundell T."/>
            <person name="Morin E."/>
            <person name="Murat C."/>
            <person name="Riley R."/>
            <person name="Ohm R."/>
            <person name="Sun H."/>
            <person name="Tunlid A."/>
            <person name="Henrissat B."/>
            <person name="Grigoriev I.V."/>
            <person name="Hibbett D.S."/>
            <person name="Martin F."/>
        </authorList>
    </citation>
    <scope>NUCLEOTIDE SEQUENCE [LARGE SCALE GENOMIC DNA]</scope>
    <source>
        <strain evidence="4">MUT 4182</strain>
    </source>
</reference>